<organism evidence="1 2">
    <name type="scientific">Lysinibacillus odysseyi 34hs-1 = NBRC 100172</name>
    <dbReference type="NCBI Taxonomy" id="1220589"/>
    <lineage>
        <taxon>Bacteria</taxon>
        <taxon>Bacillati</taxon>
        <taxon>Bacillota</taxon>
        <taxon>Bacilli</taxon>
        <taxon>Bacillales</taxon>
        <taxon>Bacillaceae</taxon>
        <taxon>Lysinibacillus</taxon>
    </lineage>
</organism>
<keyword evidence="2" id="KW-1185">Reference proteome</keyword>
<protein>
    <submittedName>
        <fullName evidence="1">Uncharacterized protein</fullName>
    </submittedName>
</protein>
<evidence type="ECO:0000313" key="2">
    <source>
        <dbReference type="Proteomes" id="UP000030437"/>
    </source>
</evidence>
<dbReference type="Proteomes" id="UP000030437">
    <property type="component" value="Unassembled WGS sequence"/>
</dbReference>
<accession>A0A0A3JP79</accession>
<sequence>MQLGRQVEAYNETVTRLANEIDTYKLFMKGYGSSNLPTKTSFKYHEPKFPRSYSFVFNELERWAKNIQREGGVF</sequence>
<evidence type="ECO:0000313" key="1">
    <source>
        <dbReference type="EMBL" id="KGR88797.1"/>
    </source>
</evidence>
<name>A0A0A3JP79_9BACI</name>
<proteinExistence type="predicted"/>
<dbReference type="EMBL" id="JPVP01000036">
    <property type="protein sequence ID" value="KGR88797.1"/>
    <property type="molecule type" value="Genomic_DNA"/>
</dbReference>
<dbReference type="RefSeq" id="WP_036150313.1">
    <property type="nucleotide sequence ID" value="NZ_AVCX01000027.1"/>
</dbReference>
<gene>
    <name evidence="1" type="ORF">CD32_01050</name>
</gene>
<comment type="caution">
    <text evidence="1">The sequence shown here is derived from an EMBL/GenBank/DDBJ whole genome shotgun (WGS) entry which is preliminary data.</text>
</comment>
<dbReference type="AlphaFoldDB" id="A0A0A3JP79"/>
<reference evidence="1 2" key="1">
    <citation type="submission" date="2014-02" db="EMBL/GenBank/DDBJ databases">
        <title>Draft genome sequence of Lysinibacillus odysseyi NBRC 100172.</title>
        <authorList>
            <person name="Zhang F."/>
            <person name="Wang G."/>
            <person name="Zhang L."/>
        </authorList>
    </citation>
    <scope>NUCLEOTIDE SEQUENCE [LARGE SCALE GENOMIC DNA]</scope>
    <source>
        <strain evidence="1 2">NBRC 100172</strain>
    </source>
</reference>